<organism evidence="2 3">
    <name type="scientific">Solanum tuberosum</name>
    <name type="common">Potato</name>
    <dbReference type="NCBI Taxonomy" id="4113"/>
    <lineage>
        <taxon>Eukaryota</taxon>
        <taxon>Viridiplantae</taxon>
        <taxon>Streptophyta</taxon>
        <taxon>Embryophyta</taxon>
        <taxon>Tracheophyta</taxon>
        <taxon>Spermatophyta</taxon>
        <taxon>Magnoliopsida</taxon>
        <taxon>eudicotyledons</taxon>
        <taxon>Gunneridae</taxon>
        <taxon>Pentapetalae</taxon>
        <taxon>asterids</taxon>
        <taxon>lamiids</taxon>
        <taxon>Solanales</taxon>
        <taxon>Solanaceae</taxon>
        <taxon>Solanoideae</taxon>
        <taxon>Solaneae</taxon>
        <taxon>Solanum</taxon>
    </lineage>
</organism>
<feature type="compositionally biased region" description="Basic and acidic residues" evidence="1">
    <location>
        <begin position="20"/>
        <end position="37"/>
    </location>
</feature>
<dbReference type="Proteomes" id="UP000011115">
    <property type="component" value="Unassembled WGS sequence"/>
</dbReference>
<dbReference type="AlphaFoldDB" id="M1DSA9"/>
<name>M1DSA9_SOLTU</name>
<feature type="compositionally biased region" description="Polar residues" evidence="1">
    <location>
        <begin position="1"/>
        <end position="18"/>
    </location>
</feature>
<sequence>MTNDGQINATNTEDNVTQDAADKKGYGKKKNVTDKNQEMSLEVEPNEGITSQEPSTSEANEDDVEVLPNEVKAEFLMNFRNEKYDKYKGNKSKDDIVKGEGNCGESKEVHQQQYKTQDTHKVDNKKSVYRQYYTEVRMKGMLHM</sequence>
<dbReference type="EnsemblPlants" id="PGSC0003DMT400093602">
    <property type="protein sequence ID" value="PGSC0003DMT400093602"/>
    <property type="gene ID" value="PGSC0003DMG400043173"/>
</dbReference>
<reference evidence="3" key="1">
    <citation type="journal article" date="2011" name="Nature">
        <title>Genome sequence and analysis of the tuber crop potato.</title>
        <authorList>
            <consortium name="The Potato Genome Sequencing Consortium"/>
        </authorList>
    </citation>
    <scope>NUCLEOTIDE SEQUENCE [LARGE SCALE GENOMIC DNA]</scope>
    <source>
        <strain evidence="3">cv. DM1-3 516 R44</strain>
    </source>
</reference>
<proteinExistence type="predicted"/>
<feature type="region of interest" description="Disordered" evidence="1">
    <location>
        <begin position="86"/>
        <end position="122"/>
    </location>
</feature>
<evidence type="ECO:0000313" key="3">
    <source>
        <dbReference type="Proteomes" id="UP000011115"/>
    </source>
</evidence>
<feature type="region of interest" description="Disordered" evidence="1">
    <location>
        <begin position="1"/>
        <end position="65"/>
    </location>
</feature>
<evidence type="ECO:0000256" key="1">
    <source>
        <dbReference type="SAM" id="MobiDB-lite"/>
    </source>
</evidence>
<dbReference type="PaxDb" id="4113-PGSC0003DMT400093602"/>
<feature type="compositionally biased region" description="Basic and acidic residues" evidence="1">
    <location>
        <begin position="86"/>
        <end position="98"/>
    </location>
</feature>
<protein>
    <submittedName>
        <fullName evidence="2">Uncharacterized protein</fullName>
    </submittedName>
</protein>
<reference evidence="2" key="2">
    <citation type="submission" date="2015-06" db="UniProtKB">
        <authorList>
            <consortium name="EnsemblPlants"/>
        </authorList>
    </citation>
    <scope>IDENTIFICATION</scope>
    <source>
        <strain evidence="2">DM1-3 516 R44</strain>
    </source>
</reference>
<keyword evidence="3" id="KW-1185">Reference proteome</keyword>
<dbReference type="Gramene" id="PGSC0003DMT400093602">
    <property type="protein sequence ID" value="PGSC0003DMT400093602"/>
    <property type="gene ID" value="PGSC0003DMG400043173"/>
</dbReference>
<evidence type="ECO:0000313" key="2">
    <source>
        <dbReference type="EnsemblPlants" id="PGSC0003DMT400093602"/>
    </source>
</evidence>
<dbReference type="InParanoid" id="M1DSA9"/>
<dbReference type="HOGENOM" id="CLU_1799870_0_0_1"/>
<accession>M1DSA9</accession>
<feature type="compositionally biased region" description="Polar residues" evidence="1">
    <location>
        <begin position="48"/>
        <end position="58"/>
    </location>
</feature>